<evidence type="ECO:0000313" key="6">
    <source>
        <dbReference type="Proteomes" id="UP001207588"/>
    </source>
</evidence>
<dbReference type="InterPro" id="IPR007343">
    <property type="entry name" value="Uncharacterised_pept_Zn_put"/>
</dbReference>
<accession>A0AAW5SBC5</accession>
<reference evidence="5" key="2">
    <citation type="journal article" date="2022" name="BMC Genomics">
        <title>Comparative genome analysis of mycobacteria focusing on tRNA and non-coding RNA.</title>
        <authorList>
            <person name="Behra P.R.K."/>
            <person name="Pettersson B.M.F."/>
            <person name="Ramesh M."/>
            <person name="Das S."/>
            <person name="Dasgupta S."/>
            <person name="Kirsebom L.A."/>
        </authorList>
    </citation>
    <scope>NUCLEOTIDE SEQUENCE</scope>
    <source>
        <strain evidence="5">DSM 45439</strain>
    </source>
</reference>
<evidence type="ECO:0000256" key="1">
    <source>
        <dbReference type="ARBA" id="ARBA00004167"/>
    </source>
</evidence>
<name>A0AAW5SBC5_MYCBC</name>
<keyword evidence="4" id="KW-0472">Membrane</keyword>
<dbReference type="GO" id="GO:0016020">
    <property type="term" value="C:membrane"/>
    <property type="evidence" value="ECO:0007669"/>
    <property type="project" value="UniProtKB-SubCell"/>
</dbReference>
<dbReference type="Pfam" id="PF04228">
    <property type="entry name" value="Zn_peptidase"/>
    <property type="match status" value="1"/>
</dbReference>
<protein>
    <submittedName>
        <fullName evidence="5">Neutral zinc metallopeptidase</fullName>
    </submittedName>
</protein>
<evidence type="ECO:0000256" key="2">
    <source>
        <dbReference type="ARBA" id="ARBA00022692"/>
    </source>
</evidence>
<organism evidence="5 6">
    <name type="scientific">Mycobacterium bouchedurhonense</name>
    <dbReference type="NCBI Taxonomy" id="701041"/>
    <lineage>
        <taxon>Bacteria</taxon>
        <taxon>Bacillati</taxon>
        <taxon>Actinomycetota</taxon>
        <taxon>Actinomycetes</taxon>
        <taxon>Mycobacteriales</taxon>
        <taxon>Mycobacteriaceae</taxon>
        <taxon>Mycobacterium</taxon>
        <taxon>Mycobacterium avium complex (MAC)</taxon>
    </lineage>
</organism>
<evidence type="ECO:0000313" key="5">
    <source>
        <dbReference type="EMBL" id="MCV6991798.1"/>
    </source>
</evidence>
<dbReference type="SUPFAM" id="SSF55486">
    <property type="entry name" value="Metalloproteases ('zincins'), catalytic domain"/>
    <property type="match status" value="1"/>
</dbReference>
<comment type="caution">
    <text evidence="5">The sequence shown here is derived from an EMBL/GenBank/DDBJ whole genome shotgun (WGS) entry which is preliminary data.</text>
</comment>
<keyword evidence="3" id="KW-1133">Transmembrane helix</keyword>
<comment type="subcellular location">
    <subcellularLocation>
        <location evidence="1">Membrane</location>
        <topology evidence="1">Single-pass membrane protein</topology>
    </subcellularLocation>
</comment>
<gene>
    <name evidence="5" type="ORF">H7I91_21415</name>
</gene>
<proteinExistence type="predicted"/>
<dbReference type="Proteomes" id="UP001207588">
    <property type="component" value="Unassembled WGS sequence"/>
</dbReference>
<keyword evidence="2" id="KW-0812">Transmembrane</keyword>
<dbReference type="PANTHER" id="PTHR30168">
    <property type="entry name" value="PUTATIVE MEMBRANE PROTEIN YPFJ"/>
    <property type="match status" value="1"/>
</dbReference>
<dbReference type="AlphaFoldDB" id="A0AAW5SBC5"/>
<dbReference type="PANTHER" id="PTHR30168:SF0">
    <property type="entry name" value="INNER MEMBRANE PROTEIN"/>
    <property type="match status" value="1"/>
</dbReference>
<evidence type="ECO:0000256" key="3">
    <source>
        <dbReference type="ARBA" id="ARBA00022989"/>
    </source>
</evidence>
<dbReference type="EMBL" id="JACKTG010000071">
    <property type="protein sequence ID" value="MCV6991798.1"/>
    <property type="molecule type" value="Genomic_DNA"/>
</dbReference>
<sequence>MTRHPGGGRRGSARWGHWRSRLWLGSSVSVRWDGHVQPASCRRPAGVTPLGGLRRAVLVAAASCVALSGCADVVQGRAVSPIYDPATAGGLPINNVPSGPRANAPALTLTVHGTDMGPIDKLAALSVEDIEDYWRVNFPRTLSGKYEPVTDLYSYDSHNPASPTICDNDTYGLTNAFFCDDDWLIAWDRGAFLPVVQKYFGDAAVTGVLSHEYGHAIQSMAHLVKKSRTVLVAEQQADCFAGDYLRWVAEGKSPRFTLDTGDGLNKVLAGVITSRDPASVKANDSRGHGTALDRVAAFQAGFTSGATACAAITMESIQARRDNLPEALQLAASARRADRPITETSVRQLIDELAKILSPKTTPTLSMQPAQCAGTESTTPVSYCPASNTVFVDLPGLQKLGEPGDERHDYVLLQGTNTAISALISRYALAVQHERGLPMSSTATALRTACLTGIAERQLGQSGDAATSLTSRDIDQAVAGLLGNGLAASDADGTTVPAGFNRIAAFRAGLTTGSIERCYADFRA</sequence>
<evidence type="ECO:0000256" key="4">
    <source>
        <dbReference type="ARBA" id="ARBA00023136"/>
    </source>
</evidence>
<reference evidence="5" key="1">
    <citation type="submission" date="2020-07" db="EMBL/GenBank/DDBJ databases">
        <authorList>
            <person name="Pettersson B.M.F."/>
            <person name="Behra P.R.K."/>
            <person name="Ramesh M."/>
            <person name="Das S."/>
            <person name="Dasgupta S."/>
            <person name="Kirsebom L.A."/>
        </authorList>
    </citation>
    <scope>NUCLEOTIDE SEQUENCE</scope>
    <source>
        <strain evidence="5">DSM 45439</strain>
    </source>
</reference>